<dbReference type="Pfam" id="PF03349">
    <property type="entry name" value="Toluene_X"/>
    <property type="match status" value="1"/>
</dbReference>
<evidence type="ECO:0000313" key="11">
    <source>
        <dbReference type="Proteomes" id="UP000681317"/>
    </source>
</evidence>
<keyword evidence="11" id="KW-1185">Reference proteome</keyword>
<dbReference type="PANTHER" id="PTHR35093">
    <property type="entry name" value="OUTER MEMBRANE PROTEIN NMB0088-RELATED"/>
    <property type="match status" value="1"/>
</dbReference>
<keyword evidence="7" id="KW-0998">Cell outer membrane</keyword>
<evidence type="ECO:0000256" key="6">
    <source>
        <dbReference type="ARBA" id="ARBA00023136"/>
    </source>
</evidence>
<dbReference type="InterPro" id="IPR005017">
    <property type="entry name" value="OMPP1/FadL/TodX"/>
</dbReference>
<keyword evidence="5 9" id="KW-0732">Signal</keyword>
<feature type="chain" id="PRO_5045633400" evidence="9">
    <location>
        <begin position="29"/>
        <end position="463"/>
    </location>
</feature>
<evidence type="ECO:0000256" key="2">
    <source>
        <dbReference type="ARBA" id="ARBA00008163"/>
    </source>
</evidence>
<dbReference type="EMBL" id="AP024545">
    <property type="protein sequence ID" value="BCT92396.1"/>
    <property type="molecule type" value="Genomic_DNA"/>
</dbReference>
<organism evidence="10 11">
    <name type="scientific">Noviluteimonas caseinilytica</name>
    <dbReference type="NCBI Taxonomy" id="2675101"/>
    <lineage>
        <taxon>Bacteria</taxon>
        <taxon>Pseudomonadati</taxon>
        <taxon>Pseudomonadota</taxon>
        <taxon>Gammaproteobacteria</taxon>
        <taxon>Lysobacterales</taxon>
        <taxon>Lysobacteraceae</taxon>
        <taxon>Noviluteimonas</taxon>
    </lineage>
</organism>
<evidence type="ECO:0000256" key="4">
    <source>
        <dbReference type="ARBA" id="ARBA00022692"/>
    </source>
</evidence>
<dbReference type="SUPFAM" id="SSF56935">
    <property type="entry name" value="Porins"/>
    <property type="match status" value="1"/>
</dbReference>
<proteinExistence type="inferred from homology"/>
<comment type="similarity">
    <text evidence="2">Belongs to the OmpP1/FadL family.</text>
</comment>
<comment type="subcellular location">
    <subcellularLocation>
        <location evidence="1">Cell outer membrane</location>
        <topology evidence="1">Multi-pass membrane protein</topology>
    </subcellularLocation>
</comment>
<gene>
    <name evidence="10" type="primary">ompP1</name>
    <name evidence="10" type="ORF">LYSCAS_14200</name>
</gene>
<keyword evidence="3" id="KW-1134">Transmembrane beta strand</keyword>
<dbReference type="RefSeq" id="WP_213437134.1">
    <property type="nucleotide sequence ID" value="NZ_AP024545.1"/>
</dbReference>
<dbReference type="PANTHER" id="PTHR35093:SF3">
    <property type="entry name" value="LONG-CHAIN FATTY ACID TRANSPORT PROTEIN"/>
    <property type="match status" value="1"/>
</dbReference>
<accession>A0ABN6FRU4</accession>
<evidence type="ECO:0000313" key="10">
    <source>
        <dbReference type="EMBL" id="BCT92396.1"/>
    </source>
</evidence>
<keyword evidence="6" id="KW-0472">Membrane</keyword>
<evidence type="ECO:0000256" key="8">
    <source>
        <dbReference type="SAM" id="MobiDB-lite"/>
    </source>
</evidence>
<name>A0ABN6FRU4_9GAMM</name>
<protein>
    <submittedName>
        <fullName evidence="10">Membrane protein</fullName>
    </submittedName>
</protein>
<evidence type="ECO:0000256" key="1">
    <source>
        <dbReference type="ARBA" id="ARBA00004571"/>
    </source>
</evidence>
<dbReference type="Proteomes" id="UP000681317">
    <property type="component" value="Chromosome"/>
</dbReference>
<evidence type="ECO:0000256" key="7">
    <source>
        <dbReference type="ARBA" id="ARBA00023237"/>
    </source>
</evidence>
<feature type="signal peptide" evidence="9">
    <location>
        <begin position="1"/>
        <end position="28"/>
    </location>
</feature>
<evidence type="ECO:0000256" key="3">
    <source>
        <dbReference type="ARBA" id="ARBA00022452"/>
    </source>
</evidence>
<keyword evidence="4" id="KW-0812">Transmembrane</keyword>
<feature type="region of interest" description="Disordered" evidence="8">
    <location>
        <begin position="378"/>
        <end position="397"/>
    </location>
</feature>
<evidence type="ECO:0000256" key="9">
    <source>
        <dbReference type="SAM" id="SignalP"/>
    </source>
</evidence>
<reference evidence="10 11" key="1">
    <citation type="submission" date="2021-03" db="EMBL/GenBank/DDBJ databases">
        <title>Complete Genome Sequences of Two Lysobacter Strains Isolated from Sea Water (Lysobacter caseinilyticus) and Soil (Lysobacter helvus) in South Korea.</title>
        <authorList>
            <person name="Watanabe Y."/>
            <person name="Arakawa K."/>
        </authorList>
    </citation>
    <scope>NUCLEOTIDE SEQUENCE [LARGE SCALE GENOMIC DNA]</scope>
    <source>
        <strain evidence="10 11">KVB24</strain>
    </source>
</reference>
<evidence type="ECO:0000256" key="5">
    <source>
        <dbReference type="ARBA" id="ARBA00022729"/>
    </source>
</evidence>
<sequence>MHHVSSITRYSALALGIAGVLAVGQAHASGFQLKENSVKAMGRAFAGSATATGDASVVVNNPAAMSTFKKTTLQADVTLIDLSANFNGSGFAAAGTPLQQPLRGSQGGDAGDQTAVPALSAIFPMGDSGVTIGAMVSAPFGLKTEYEPGWIGRYTALESEVKTVDMTLSAAFDFGNKVSFGLGLVYERAEATLSKSIDFGSRICQINVALCVTPNPVAAPFGPQKNDGEVKVEGDDTGIGWIVGMHIHPSDKVALGFVHRSEIAHDIAGTADFTVPANVSPLLAIGAPGQFVDTTGGAALTTPAVTTISVTYGITENFTLMGEVSQTDWSSLQEVAINFGNPRQQPNPATEDFSWKDTTFSAIGAEWKFNDQFTLRGGYAQDQSPTNNTTRTPRLPDADRTWWSVGLTWSPSETWEVSGGYTRINTDDPSINLQPSLATSGSTLQGKYDANVNLWGISAQYRF</sequence>
<dbReference type="Gene3D" id="2.40.160.60">
    <property type="entry name" value="Outer membrane protein transport protein (OMPP1/FadL/TodX)"/>
    <property type="match status" value="1"/>
</dbReference>